<feature type="region of interest" description="Disordered" evidence="1">
    <location>
        <begin position="1"/>
        <end position="92"/>
    </location>
</feature>
<proteinExistence type="predicted"/>
<organism evidence="2 3">
    <name type="scientific">Ogataea haglerorum</name>
    <dbReference type="NCBI Taxonomy" id="1937702"/>
    <lineage>
        <taxon>Eukaryota</taxon>
        <taxon>Fungi</taxon>
        <taxon>Dikarya</taxon>
        <taxon>Ascomycota</taxon>
        <taxon>Saccharomycotina</taxon>
        <taxon>Pichiomycetes</taxon>
        <taxon>Pichiales</taxon>
        <taxon>Pichiaceae</taxon>
        <taxon>Ogataea</taxon>
    </lineage>
</organism>
<feature type="compositionally biased region" description="Low complexity" evidence="1">
    <location>
        <begin position="41"/>
        <end position="52"/>
    </location>
</feature>
<evidence type="ECO:0000313" key="2">
    <source>
        <dbReference type="EMBL" id="KAG7762616.1"/>
    </source>
</evidence>
<name>A0ABQ7RBA7_9ASCO</name>
<feature type="compositionally biased region" description="Basic residues" evidence="1">
    <location>
        <begin position="7"/>
        <end position="20"/>
    </location>
</feature>
<evidence type="ECO:0000256" key="1">
    <source>
        <dbReference type="SAM" id="MobiDB-lite"/>
    </source>
</evidence>
<protein>
    <recommendedName>
        <fullName evidence="4">Wingless</fullName>
    </recommendedName>
</protein>
<gene>
    <name evidence="2" type="ORF">KL946_004357</name>
</gene>
<feature type="compositionally biased region" description="Basic and acidic residues" evidence="1">
    <location>
        <begin position="53"/>
        <end position="74"/>
    </location>
</feature>
<sequence>PVVAHHDARHRAQQHRVRRHHVDEHARRRQQLPRLDQNRDAQPQVRAAPQRQELGEQPREVHARGERVVHRVDRQLPGQQPEPAEERARPALGVVVVVQPPRSQQRRVPDPAVRVRVQLRRRRRR</sequence>
<evidence type="ECO:0000313" key="3">
    <source>
        <dbReference type="Proteomes" id="UP000697297"/>
    </source>
</evidence>
<dbReference type="EMBL" id="JAHLUN010000013">
    <property type="protein sequence ID" value="KAG7762616.1"/>
    <property type="molecule type" value="Genomic_DNA"/>
</dbReference>
<comment type="caution">
    <text evidence="2">The sequence shown here is derived from an EMBL/GenBank/DDBJ whole genome shotgun (WGS) entry which is preliminary data.</text>
</comment>
<reference evidence="2 3" key="1">
    <citation type="journal article" date="2021" name="G3 (Bethesda)">
        <title>Genomic diversity, chromosomal rearrangements, and interspecies hybridization in the ogataea polymorpha species complex.</title>
        <authorList>
            <person name="Hanson S.J."/>
            <person name="Cinneide E.O."/>
            <person name="Salzberg L.I."/>
            <person name="Wolfe K.H."/>
            <person name="McGowan J."/>
            <person name="Fitzpatrick D.A."/>
            <person name="Matlin K."/>
        </authorList>
    </citation>
    <scope>NUCLEOTIDE SEQUENCE [LARGE SCALE GENOMIC DNA]</scope>
    <source>
        <strain evidence="2">81-436-3</strain>
    </source>
</reference>
<feature type="non-terminal residue" evidence="2">
    <location>
        <position position="1"/>
    </location>
</feature>
<accession>A0ABQ7RBA7</accession>
<keyword evidence="3" id="KW-1185">Reference proteome</keyword>
<evidence type="ECO:0008006" key="4">
    <source>
        <dbReference type="Google" id="ProtNLM"/>
    </source>
</evidence>
<dbReference type="Proteomes" id="UP000697297">
    <property type="component" value="Unassembled WGS sequence"/>
</dbReference>